<comment type="function">
    <text evidence="5">Effector that suppresses plant defense responses during pathogen infection.</text>
</comment>
<dbReference type="AlphaFoldDB" id="A0A225V2D5"/>
<sequence length="126" mass="14059">MRFIHFVLVVASTFVVNPDVVSAQHPTVASIDAPVTVVKHATSVDADATQRLLRSHNWIEDDAENEERAFPGKDICKELLSQGKSPTQGKQAIAKMTQTFTDAQRAVMAEKYVKMYQKEYSTFKTA</sequence>
<dbReference type="Pfam" id="PF16810">
    <property type="entry name" value="RXLR"/>
    <property type="match status" value="1"/>
</dbReference>
<comment type="subcellular location">
    <subcellularLocation>
        <location evidence="1 5">Secreted</location>
    </subcellularLocation>
</comment>
<name>A0A225V2D5_9STRA</name>
<comment type="domain">
    <text evidence="5">The RxLR-dEER motif acts to carry the protein into the host cell cytoplasm through binding to cell surface phosphatidylinositol-3-phosphate.</text>
</comment>
<evidence type="ECO:0000256" key="5">
    <source>
        <dbReference type="RuleBase" id="RU367124"/>
    </source>
</evidence>
<evidence type="ECO:0000256" key="3">
    <source>
        <dbReference type="ARBA" id="ARBA00022525"/>
    </source>
</evidence>
<dbReference type="EMBL" id="NBNE01007909">
    <property type="protein sequence ID" value="OWZ00086.1"/>
    <property type="molecule type" value="Genomic_DNA"/>
</dbReference>
<comment type="caution">
    <text evidence="6">The sequence shown here is derived from an EMBL/GenBank/DDBJ whole genome shotgun (WGS) entry which is preliminary data.</text>
</comment>
<evidence type="ECO:0000256" key="2">
    <source>
        <dbReference type="ARBA" id="ARBA00010400"/>
    </source>
</evidence>
<evidence type="ECO:0000313" key="7">
    <source>
        <dbReference type="Proteomes" id="UP000198211"/>
    </source>
</evidence>
<comment type="similarity">
    <text evidence="2 5">Belongs to the RxLR effector family.</text>
</comment>
<evidence type="ECO:0000256" key="4">
    <source>
        <dbReference type="ARBA" id="ARBA00022729"/>
    </source>
</evidence>
<keyword evidence="7" id="KW-1185">Reference proteome</keyword>
<organism evidence="6 7">
    <name type="scientific">Phytophthora megakarya</name>
    <dbReference type="NCBI Taxonomy" id="4795"/>
    <lineage>
        <taxon>Eukaryota</taxon>
        <taxon>Sar</taxon>
        <taxon>Stramenopiles</taxon>
        <taxon>Oomycota</taxon>
        <taxon>Peronosporomycetes</taxon>
        <taxon>Peronosporales</taxon>
        <taxon>Peronosporaceae</taxon>
        <taxon>Phytophthora</taxon>
    </lineage>
</organism>
<protein>
    <recommendedName>
        <fullName evidence="5">RxLR effector protein</fullName>
    </recommendedName>
</protein>
<evidence type="ECO:0000256" key="1">
    <source>
        <dbReference type="ARBA" id="ARBA00004613"/>
    </source>
</evidence>
<reference evidence="7" key="1">
    <citation type="submission" date="2017-03" db="EMBL/GenBank/DDBJ databases">
        <title>Phytopthora megakarya and P. palmivora, two closely related causual agents of cacao black pod achieved similar genome size and gene model numbers by different mechanisms.</title>
        <authorList>
            <person name="Ali S."/>
            <person name="Shao J."/>
            <person name="Larry D.J."/>
            <person name="Kronmiller B."/>
            <person name="Shen D."/>
            <person name="Strem M.D."/>
            <person name="Melnick R.L."/>
            <person name="Guiltinan M.J."/>
            <person name="Tyler B.M."/>
            <person name="Meinhardt L.W."/>
            <person name="Bailey B.A."/>
        </authorList>
    </citation>
    <scope>NUCLEOTIDE SEQUENCE [LARGE SCALE GENOMIC DNA]</scope>
    <source>
        <strain evidence="7">zdho120</strain>
    </source>
</reference>
<feature type="signal peptide" evidence="5">
    <location>
        <begin position="1"/>
        <end position="23"/>
    </location>
</feature>
<evidence type="ECO:0000313" key="6">
    <source>
        <dbReference type="EMBL" id="OWZ00086.1"/>
    </source>
</evidence>
<keyword evidence="3 5" id="KW-0964">Secreted</keyword>
<gene>
    <name evidence="6" type="ORF">PHMEG_00028805</name>
</gene>
<dbReference type="Proteomes" id="UP000198211">
    <property type="component" value="Unassembled WGS sequence"/>
</dbReference>
<feature type="chain" id="PRO_5044959743" description="RxLR effector protein" evidence="5">
    <location>
        <begin position="24"/>
        <end position="126"/>
    </location>
</feature>
<accession>A0A225V2D5</accession>
<dbReference type="InterPro" id="IPR031825">
    <property type="entry name" value="RXLR"/>
</dbReference>
<keyword evidence="4 5" id="KW-0732">Signal</keyword>
<proteinExistence type="inferred from homology"/>